<name>A0ABD3U060_SINWO</name>
<protein>
    <recommendedName>
        <fullName evidence="3">Peroxisomal membrane protein 4</fullName>
    </recommendedName>
</protein>
<reference evidence="1 2" key="1">
    <citation type="submission" date="2024-11" db="EMBL/GenBank/DDBJ databases">
        <title>Chromosome-level genome assembly of the freshwater bivalve Anodonta woodiana.</title>
        <authorList>
            <person name="Chen X."/>
        </authorList>
    </citation>
    <scope>NUCLEOTIDE SEQUENCE [LARGE SCALE GENOMIC DNA]</scope>
    <source>
        <strain evidence="1">MN2024</strain>
        <tissue evidence="1">Gills</tissue>
    </source>
</reference>
<dbReference type="AlphaFoldDB" id="A0ABD3U060"/>
<dbReference type="PANTHER" id="PTHR15460">
    <property type="entry name" value="PEROXISOMAL MEMBRANE PROTEIN 4"/>
    <property type="match status" value="1"/>
</dbReference>
<sequence>MGVMSHDLKMAAAVESMNRLLASGNYRPLLSAIKGFRNGAVYGAKVRFPHALVMAFLFKRGSLYEKFKTIIEATFTHSKNLALFVFIYKSLMSLMEQIQFKREQYHPFLAAFLGGYLIFGKYNKVNEQINLYVFSRVLYGLAKMAVNKGYIPKPKGDAFPWFAAFIWGIVLWQFEYEKPTLQDSLQSSMTYLYHDSDKWNSLKNFLIYNK</sequence>
<evidence type="ECO:0008006" key="3">
    <source>
        <dbReference type="Google" id="ProtNLM"/>
    </source>
</evidence>
<dbReference type="Pfam" id="PF02466">
    <property type="entry name" value="Tim17"/>
    <property type="match status" value="1"/>
</dbReference>
<gene>
    <name evidence="1" type="ORF">ACJMK2_020233</name>
</gene>
<accession>A0ABD3U060</accession>
<dbReference type="EMBL" id="JBJQND010000017">
    <property type="protein sequence ID" value="KAL3842191.1"/>
    <property type="molecule type" value="Genomic_DNA"/>
</dbReference>
<evidence type="ECO:0000313" key="1">
    <source>
        <dbReference type="EMBL" id="KAL3842191.1"/>
    </source>
</evidence>
<dbReference type="PIRSF" id="PIRSF013674">
    <property type="entry name" value="PXMP4"/>
    <property type="match status" value="1"/>
</dbReference>
<comment type="caution">
    <text evidence="1">The sequence shown here is derived from an EMBL/GenBank/DDBJ whole genome shotgun (WGS) entry which is preliminary data.</text>
</comment>
<dbReference type="PANTHER" id="PTHR15460:SF3">
    <property type="entry name" value="PEROXISOMAL MEMBRANE PROTEIN 4"/>
    <property type="match status" value="1"/>
</dbReference>
<dbReference type="Proteomes" id="UP001634394">
    <property type="component" value="Unassembled WGS sequence"/>
</dbReference>
<dbReference type="InterPro" id="IPR019531">
    <property type="entry name" value="Pmp4"/>
</dbReference>
<evidence type="ECO:0000313" key="2">
    <source>
        <dbReference type="Proteomes" id="UP001634394"/>
    </source>
</evidence>
<organism evidence="1 2">
    <name type="scientific">Sinanodonta woodiana</name>
    <name type="common">Chinese pond mussel</name>
    <name type="synonym">Anodonta woodiana</name>
    <dbReference type="NCBI Taxonomy" id="1069815"/>
    <lineage>
        <taxon>Eukaryota</taxon>
        <taxon>Metazoa</taxon>
        <taxon>Spiralia</taxon>
        <taxon>Lophotrochozoa</taxon>
        <taxon>Mollusca</taxon>
        <taxon>Bivalvia</taxon>
        <taxon>Autobranchia</taxon>
        <taxon>Heteroconchia</taxon>
        <taxon>Palaeoheterodonta</taxon>
        <taxon>Unionida</taxon>
        <taxon>Unionoidea</taxon>
        <taxon>Unionidae</taxon>
        <taxon>Unioninae</taxon>
        <taxon>Sinanodonta</taxon>
    </lineage>
</organism>
<keyword evidence="2" id="KW-1185">Reference proteome</keyword>
<proteinExistence type="predicted"/>